<organism evidence="3 4">
    <name type="scientific">Candidatus Nitrosocaldus cavascurensis</name>
    <dbReference type="NCBI Taxonomy" id="2058097"/>
    <lineage>
        <taxon>Archaea</taxon>
        <taxon>Nitrososphaerota</taxon>
        <taxon>Nitrososphaeria</taxon>
        <taxon>Candidatus Nitrosocaldales</taxon>
        <taxon>Candidatus Nitrosocaldaceae</taxon>
        <taxon>Candidatus Nitrosocaldus</taxon>
    </lineage>
</organism>
<dbReference type="GO" id="GO:0005829">
    <property type="term" value="C:cytosol"/>
    <property type="evidence" value="ECO:0007669"/>
    <property type="project" value="TreeGrafter"/>
</dbReference>
<dbReference type="PANTHER" id="PTHR30115">
    <property type="entry name" value="NITROGEN REGULATORY PROTEIN P-II"/>
    <property type="match status" value="1"/>
</dbReference>
<dbReference type="InterPro" id="IPR011322">
    <property type="entry name" value="N-reg_PII-like_a/b"/>
</dbReference>
<accession>A0A2K5ATC3</accession>
<dbReference type="Gene3D" id="3.30.70.120">
    <property type="match status" value="1"/>
</dbReference>
<dbReference type="InterPro" id="IPR017918">
    <property type="entry name" value="N-reg_PII_CS"/>
</dbReference>
<dbReference type="SUPFAM" id="SSF54913">
    <property type="entry name" value="GlnB-like"/>
    <property type="match status" value="1"/>
</dbReference>
<dbReference type="GeneID" id="41595707"/>
<evidence type="ECO:0000313" key="4">
    <source>
        <dbReference type="Proteomes" id="UP000236248"/>
    </source>
</evidence>
<name>A0A2K5ATC3_9ARCH</name>
<dbReference type="GO" id="GO:0006808">
    <property type="term" value="P:regulation of nitrogen utilization"/>
    <property type="evidence" value="ECO:0007669"/>
    <property type="project" value="InterPro"/>
</dbReference>
<dbReference type="GO" id="GO:0005524">
    <property type="term" value="F:ATP binding"/>
    <property type="evidence" value="ECO:0007669"/>
    <property type="project" value="TreeGrafter"/>
</dbReference>
<dbReference type="RefSeq" id="WP_197706625.1">
    <property type="nucleotide sequence ID" value="NZ_LT981265.1"/>
</dbReference>
<comment type="similarity">
    <text evidence="2">Belongs to the P(II) protein family.</text>
</comment>
<reference evidence="4" key="1">
    <citation type="submission" date="2018-01" db="EMBL/GenBank/DDBJ databases">
        <authorList>
            <person name="Kerou L M."/>
        </authorList>
    </citation>
    <scope>NUCLEOTIDE SEQUENCE [LARGE SCALE GENOMIC DNA]</scope>
    <source>
        <strain evidence="4">SCU2</strain>
    </source>
</reference>
<sequence length="114" mass="11908">MKRIEAIIPTERLIAVNEALKKVGVGGVTVIDSKGRGAGKREAIAGARGTMYYVPEFHARTTLITVVDDSKVDDVINAIVGAASTGSPGDGKIFITNVEDIVDIGSKKRGQGAL</sequence>
<proteinExistence type="inferred from homology"/>
<dbReference type="GO" id="GO:0030234">
    <property type="term" value="F:enzyme regulator activity"/>
    <property type="evidence" value="ECO:0007669"/>
    <property type="project" value="InterPro"/>
</dbReference>
<dbReference type="AlphaFoldDB" id="A0A2K5ATC3"/>
<evidence type="ECO:0000256" key="1">
    <source>
        <dbReference type="PIRSR" id="PIRSR602187-50"/>
    </source>
</evidence>
<dbReference type="Pfam" id="PF00543">
    <property type="entry name" value="P-II"/>
    <property type="match status" value="1"/>
</dbReference>
<dbReference type="PANTHER" id="PTHR30115:SF11">
    <property type="entry name" value="NITROGEN REGULATORY PROTEIN P-II HOMOLOG"/>
    <property type="match status" value="1"/>
</dbReference>
<dbReference type="PRINTS" id="PR00340">
    <property type="entry name" value="PIIGLNB"/>
</dbReference>
<dbReference type="KEGG" id="ncv:NCAV_1724"/>
<dbReference type="Proteomes" id="UP000236248">
    <property type="component" value="Chromosome NCAV"/>
</dbReference>
<keyword evidence="4" id="KW-1185">Reference proteome</keyword>
<gene>
    <name evidence="3" type="primary">glnB</name>
    <name evidence="3" type="ORF">NCAV_1724</name>
</gene>
<evidence type="ECO:0000313" key="3">
    <source>
        <dbReference type="EMBL" id="SPC34887.1"/>
    </source>
</evidence>
<evidence type="ECO:0000256" key="2">
    <source>
        <dbReference type="RuleBase" id="RU003936"/>
    </source>
</evidence>
<protein>
    <submittedName>
        <fullName evidence="3">Nitrogen regulatory protein P-II</fullName>
    </submittedName>
</protein>
<dbReference type="PROSITE" id="PS51343">
    <property type="entry name" value="PII_GLNB_DOM"/>
    <property type="match status" value="1"/>
</dbReference>
<dbReference type="EMBL" id="LT981265">
    <property type="protein sequence ID" value="SPC34887.1"/>
    <property type="molecule type" value="Genomic_DNA"/>
</dbReference>
<feature type="modified residue" description="O-UMP-tyrosine" evidence="1">
    <location>
        <position position="52"/>
    </location>
</feature>
<keyword evidence="1" id="KW-0597">Phosphoprotein</keyword>
<dbReference type="InterPro" id="IPR015867">
    <property type="entry name" value="N-reg_PII/ATP_PRibTrfase_C"/>
</dbReference>
<dbReference type="SMART" id="SM00938">
    <property type="entry name" value="P-II"/>
    <property type="match status" value="1"/>
</dbReference>
<dbReference type="PROSITE" id="PS00638">
    <property type="entry name" value="PII_GLNB_CTER"/>
    <property type="match status" value="1"/>
</dbReference>
<dbReference type="InterPro" id="IPR002187">
    <property type="entry name" value="N-reg_PII"/>
</dbReference>